<feature type="region of interest" description="Disordered" evidence="5">
    <location>
        <begin position="403"/>
        <end position="422"/>
    </location>
</feature>
<evidence type="ECO:0000256" key="3">
    <source>
        <dbReference type="ARBA" id="ARBA00023125"/>
    </source>
</evidence>
<dbReference type="EMBL" id="JACHDO010000001">
    <property type="protein sequence ID" value="MBB5490642.1"/>
    <property type="molecule type" value="Genomic_DNA"/>
</dbReference>
<protein>
    <submittedName>
        <fullName evidence="8">Putative transposase</fullName>
    </submittedName>
</protein>
<evidence type="ECO:0000313" key="8">
    <source>
        <dbReference type="EMBL" id="MBB5490642.1"/>
    </source>
</evidence>
<gene>
    <name evidence="8" type="ORF">HNR07_001779</name>
</gene>
<dbReference type="Pfam" id="PF01385">
    <property type="entry name" value="OrfB_IS605"/>
    <property type="match status" value="1"/>
</dbReference>
<feature type="domain" description="Cas12f1-like TNB" evidence="7">
    <location>
        <begin position="322"/>
        <end position="390"/>
    </location>
</feature>
<dbReference type="GO" id="GO:0032196">
    <property type="term" value="P:transposition"/>
    <property type="evidence" value="ECO:0007669"/>
    <property type="project" value="UniProtKB-KW"/>
</dbReference>
<sequence>MQLQRGHKARLDPTRDQAALVEDQGHAARALWNLLHDWWTMASENRRVSLADADVAIKQARKDIPWLAVLPAQAAQQVLKIYFNAWRACWAGKRAEPRFKARMRSRAAIDVPQGRDLQIVRLNRRWGQVKIPKVGRVKFRWTRGLPIGKQTNKDNRVTGARLVREADGWHIVFRVQRQVDSPVPHEGPTVGIDRGIAKPLALSDGTFCEHGPWMTDGETERLRRLEKKAARQRHARKQGERNSNRLKRTYDQICGLRARAKRRALDWQHKTTTELARDFSRIGVEDLNIQGMTRSARGSVETPGTQVRQKAGLNRAIAGQAWGRTVTLLEYKAAERGGTVVRVPAQGTSQRCSVCGFITSGNRESQDRFVCKDPTCGHTDNADTNAANNIDHAAGLAVSVRGDLAGRRSEKREPPENPPQAA</sequence>
<feature type="domain" description="Probable transposase IS891/IS1136/IS1341" evidence="6">
    <location>
        <begin position="173"/>
        <end position="295"/>
    </location>
</feature>
<evidence type="ECO:0000256" key="5">
    <source>
        <dbReference type="SAM" id="MobiDB-lite"/>
    </source>
</evidence>
<evidence type="ECO:0000259" key="7">
    <source>
        <dbReference type="Pfam" id="PF07282"/>
    </source>
</evidence>
<proteinExistence type="inferred from homology"/>
<evidence type="ECO:0000256" key="4">
    <source>
        <dbReference type="ARBA" id="ARBA00023172"/>
    </source>
</evidence>
<evidence type="ECO:0000259" key="6">
    <source>
        <dbReference type="Pfam" id="PF01385"/>
    </source>
</evidence>
<dbReference type="Pfam" id="PF07282">
    <property type="entry name" value="Cas12f1-like_TNB"/>
    <property type="match status" value="1"/>
</dbReference>
<comment type="similarity">
    <text evidence="1">In the C-terminal section; belongs to the transposase 35 family.</text>
</comment>
<feature type="compositionally biased region" description="Basic and acidic residues" evidence="5">
    <location>
        <begin position="404"/>
        <end position="415"/>
    </location>
</feature>
<dbReference type="InterPro" id="IPR010095">
    <property type="entry name" value="Cas12f1-like_TNB"/>
</dbReference>
<dbReference type="Proteomes" id="UP000579647">
    <property type="component" value="Unassembled WGS sequence"/>
</dbReference>
<dbReference type="GO" id="GO:0006310">
    <property type="term" value="P:DNA recombination"/>
    <property type="evidence" value="ECO:0007669"/>
    <property type="project" value="UniProtKB-KW"/>
</dbReference>
<reference evidence="8 9" key="1">
    <citation type="submission" date="2020-08" db="EMBL/GenBank/DDBJ databases">
        <title>Sequencing the genomes of 1000 actinobacteria strains.</title>
        <authorList>
            <person name="Klenk H.-P."/>
        </authorList>
    </citation>
    <scope>NUCLEOTIDE SEQUENCE [LARGE SCALE GENOMIC DNA]</scope>
    <source>
        <strain evidence="8 9">DSM 44598</strain>
    </source>
</reference>
<keyword evidence="4" id="KW-0233">DNA recombination</keyword>
<dbReference type="AlphaFoldDB" id="A0A840W3I7"/>
<keyword evidence="3" id="KW-0238">DNA-binding</keyword>
<keyword evidence="9" id="KW-1185">Reference proteome</keyword>
<accession>A0A840W3I7</accession>
<dbReference type="InterPro" id="IPR001959">
    <property type="entry name" value="Transposase"/>
</dbReference>
<evidence type="ECO:0000256" key="1">
    <source>
        <dbReference type="ARBA" id="ARBA00008761"/>
    </source>
</evidence>
<evidence type="ECO:0000313" key="9">
    <source>
        <dbReference type="Proteomes" id="UP000579647"/>
    </source>
</evidence>
<organism evidence="8 9">
    <name type="scientific">Nocardiopsis metallicus</name>
    <dbReference type="NCBI Taxonomy" id="179819"/>
    <lineage>
        <taxon>Bacteria</taxon>
        <taxon>Bacillati</taxon>
        <taxon>Actinomycetota</taxon>
        <taxon>Actinomycetes</taxon>
        <taxon>Streptosporangiales</taxon>
        <taxon>Nocardiopsidaceae</taxon>
        <taxon>Nocardiopsis</taxon>
    </lineage>
</organism>
<keyword evidence="2" id="KW-0815">Transposition</keyword>
<comment type="caution">
    <text evidence="8">The sequence shown here is derived from an EMBL/GenBank/DDBJ whole genome shotgun (WGS) entry which is preliminary data.</text>
</comment>
<name>A0A840W3I7_9ACTN</name>
<dbReference type="NCBIfam" id="NF040570">
    <property type="entry name" value="guided_TnpB"/>
    <property type="match status" value="1"/>
</dbReference>
<dbReference type="GO" id="GO:0003677">
    <property type="term" value="F:DNA binding"/>
    <property type="evidence" value="ECO:0007669"/>
    <property type="project" value="UniProtKB-KW"/>
</dbReference>
<dbReference type="RefSeq" id="WP_184364195.1">
    <property type="nucleotide sequence ID" value="NZ_BAAAKM010000086.1"/>
</dbReference>
<evidence type="ECO:0000256" key="2">
    <source>
        <dbReference type="ARBA" id="ARBA00022578"/>
    </source>
</evidence>